<organism evidence="2 3">
    <name type="scientific">Cellulosimicrobium protaetiae</name>
    <dbReference type="NCBI Taxonomy" id="2587808"/>
    <lineage>
        <taxon>Bacteria</taxon>
        <taxon>Bacillati</taxon>
        <taxon>Actinomycetota</taxon>
        <taxon>Actinomycetes</taxon>
        <taxon>Micrococcales</taxon>
        <taxon>Promicromonosporaceae</taxon>
        <taxon>Cellulosimicrobium</taxon>
    </lineage>
</organism>
<dbReference type="SUPFAM" id="SSF53474">
    <property type="entry name" value="alpha/beta-Hydrolases"/>
    <property type="match status" value="1"/>
</dbReference>
<dbReference type="AlphaFoldDB" id="A0A6M5UHM2"/>
<dbReference type="InterPro" id="IPR050228">
    <property type="entry name" value="Carboxylesterase_BioH"/>
</dbReference>
<sequence length="269" mass="27994">MLNLPSQLRVDGCTLHFEDSGGDGTPVVLLHGAGTDRSTFAAQGAALASAGYRPVLPDLRGHGASRPGGAPLSADRLLADVEALVDHLDLDRPVLVGHSLGGNLAQHLVRRSPDRYAALAVLDATWSTGPLTRGEHLALRAAAPLLRLVPSRSLPRLMADASAVTPAARAVLRAIFTVQSKPEFLGAWRATTQLVAPEPDYRTPVPLLLLRGAADRTGNIATAMPCWAATEGVQEVVVPGAGHVVMLDAPDAVDAALLTFLATAVGHRG</sequence>
<evidence type="ECO:0000313" key="3">
    <source>
        <dbReference type="Proteomes" id="UP000451354"/>
    </source>
</evidence>
<gene>
    <name evidence="2" type="ORF">FIC82_011685</name>
</gene>
<dbReference type="InterPro" id="IPR029058">
    <property type="entry name" value="AB_hydrolase_fold"/>
</dbReference>
<dbReference type="Pfam" id="PF12697">
    <property type="entry name" value="Abhydrolase_6"/>
    <property type="match status" value="1"/>
</dbReference>
<evidence type="ECO:0000313" key="2">
    <source>
        <dbReference type="EMBL" id="QJW36751.1"/>
    </source>
</evidence>
<dbReference type="Proteomes" id="UP000451354">
    <property type="component" value="Chromosome"/>
</dbReference>
<evidence type="ECO:0000259" key="1">
    <source>
        <dbReference type="Pfam" id="PF12697"/>
    </source>
</evidence>
<proteinExistence type="predicted"/>
<keyword evidence="2" id="KW-0378">Hydrolase</keyword>
<accession>A0A6M5UHM2</accession>
<protein>
    <submittedName>
        <fullName evidence="2">Alpha/beta hydrolase</fullName>
    </submittedName>
</protein>
<dbReference type="KEGG" id="cprt:FIC82_011685"/>
<dbReference type="RefSeq" id="WP_154798661.1">
    <property type="nucleotide sequence ID" value="NZ_CP052757.1"/>
</dbReference>
<dbReference type="PANTHER" id="PTHR43194">
    <property type="entry name" value="HYDROLASE ALPHA/BETA FOLD FAMILY"/>
    <property type="match status" value="1"/>
</dbReference>
<dbReference type="EMBL" id="CP052757">
    <property type="protein sequence ID" value="QJW36751.1"/>
    <property type="molecule type" value="Genomic_DNA"/>
</dbReference>
<dbReference type="OrthoDB" id="3771266at2"/>
<dbReference type="PRINTS" id="PR00111">
    <property type="entry name" value="ABHYDROLASE"/>
</dbReference>
<reference evidence="2 3" key="1">
    <citation type="journal article" date="2022" name="Int. J. Syst. Evol. Microbiol.">
        <title>Cellulosimicrobium protaetiae sp. nov., isolated from the gut of the larva of Protaetia brevitarsis seulensis.</title>
        <authorList>
            <person name="Le Han H."/>
            <person name="Nguyen T.T.H."/>
            <person name="Li Z."/>
            <person name="Shin N.R."/>
            <person name="Kim S.G."/>
        </authorList>
    </citation>
    <scope>NUCLEOTIDE SEQUENCE [LARGE SCALE GENOMIC DNA]</scope>
    <source>
        <strain evidence="2 3">BI34</strain>
    </source>
</reference>
<feature type="domain" description="AB hydrolase-1" evidence="1">
    <location>
        <begin position="27"/>
        <end position="255"/>
    </location>
</feature>
<dbReference type="Gene3D" id="3.40.50.1820">
    <property type="entry name" value="alpha/beta hydrolase"/>
    <property type="match status" value="1"/>
</dbReference>
<keyword evidence="3" id="KW-1185">Reference proteome</keyword>
<name>A0A6M5UHM2_9MICO</name>
<dbReference type="InterPro" id="IPR000073">
    <property type="entry name" value="AB_hydrolase_1"/>
</dbReference>
<dbReference type="PANTHER" id="PTHR43194:SF5">
    <property type="entry name" value="PIMELOYL-[ACYL-CARRIER PROTEIN] METHYL ESTER ESTERASE"/>
    <property type="match status" value="1"/>
</dbReference>
<dbReference type="GO" id="GO:0016787">
    <property type="term" value="F:hydrolase activity"/>
    <property type="evidence" value="ECO:0007669"/>
    <property type="project" value="UniProtKB-KW"/>
</dbReference>